<dbReference type="EMBL" id="CM017327">
    <property type="protein sequence ID" value="KAE8098664.1"/>
    <property type="molecule type" value="Genomic_DNA"/>
</dbReference>
<protein>
    <recommendedName>
        <fullName evidence="1">Methyltransferase type 11 domain-containing protein</fullName>
    </recommendedName>
</protein>
<evidence type="ECO:0000313" key="2">
    <source>
        <dbReference type="EMBL" id="KAE8098664.1"/>
    </source>
</evidence>
<dbReference type="AlphaFoldDB" id="A0A5N6RGP9"/>
<evidence type="ECO:0000259" key="1">
    <source>
        <dbReference type="Pfam" id="PF08241"/>
    </source>
</evidence>
<keyword evidence="3" id="KW-1185">Reference proteome</keyword>
<dbReference type="SUPFAM" id="SSF53335">
    <property type="entry name" value="S-adenosyl-L-methionine-dependent methyltransferases"/>
    <property type="match status" value="1"/>
</dbReference>
<dbReference type="PANTHER" id="PTHR45180">
    <property type="entry name" value="OS01G0307686 PROTEIN"/>
    <property type="match status" value="1"/>
</dbReference>
<dbReference type="OrthoDB" id="10027013at2759"/>
<name>A0A5N6RGP9_9ROSI</name>
<gene>
    <name evidence="2" type="ORF">FH972_016708</name>
</gene>
<sequence length="263" mass="29836">MAELFIKQAGNYAEGRPSYPPELFEFIASKTPSQDLAWDVGTGNGQAARSLAGIYKNVIATDTSPKQLSLAPRLPNIRYQQTPPTMSMAELESNVAAESSIDVVTVAVALHWFDLPNFYQQVKWVLKKPHGVIAAWTYFIPQVNDSVDGVFHRYYSTVDPYLDPLVKLVADKYRSIHFPFEPVDGLDHTGPFQFETEKLMDLDHYFTYLRSWSAYQMAREQGVELLSDDVIDEFKRAWSAEDGQDQKAVKFQISMRIGRVGKI</sequence>
<feature type="domain" description="Methyltransferase type 11" evidence="1">
    <location>
        <begin position="39"/>
        <end position="128"/>
    </location>
</feature>
<dbReference type="PANTHER" id="PTHR45180:SF1">
    <property type="entry name" value="OS01G0307686 PROTEIN"/>
    <property type="match status" value="1"/>
</dbReference>
<dbReference type="Gene3D" id="3.40.50.150">
    <property type="entry name" value="Vaccinia Virus protein VP39"/>
    <property type="match status" value="1"/>
</dbReference>
<evidence type="ECO:0000313" key="3">
    <source>
        <dbReference type="Proteomes" id="UP000327013"/>
    </source>
</evidence>
<dbReference type="GO" id="GO:0008757">
    <property type="term" value="F:S-adenosylmethionine-dependent methyltransferase activity"/>
    <property type="evidence" value="ECO:0007669"/>
    <property type="project" value="InterPro"/>
</dbReference>
<dbReference type="CDD" id="cd02440">
    <property type="entry name" value="AdoMet_MTases"/>
    <property type="match status" value="1"/>
</dbReference>
<dbReference type="Proteomes" id="UP000327013">
    <property type="component" value="Chromosome 7"/>
</dbReference>
<reference evidence="2 3" key="1">
    <citation type="submission" date="2019-06" db="EMBL/GenBank/DDBJ databases">
        <title>A chromosomal-level reference genome of Carpinus fangiana (Coryloideae, Betulaceae).</title>
        <authorList>
            <person name="Yang X."/>
            <person name="Wang Z."/>
            <person name="Zhang L."/>
            <person name="Hao G."/>
            <person name="Liu J."/>
            <person name="Yang Y."/>
        </authorList>
    </citation>
    <scope>NUCLEOTIDE SEQUENCE [LARGE SCALE GENOMIC DNA]</scope>
    <source>
        <strain evidence="2">Cfa_2016G</strain>
        <tissue evidence="2">Leaf</tissue>
    </source>
</reference>
<organism evidence="2 3">
    <name type="scientific">Carpinus fangiana</name>
    <dbReference type="NCBI Taxonomy" id="176857"/>
    <lineage>
        <taxon>Eukaryota</taxon>
        <taxon>Viridiplantae</taxon>
        <taxon>Streptophyta</taxon>
        <taxon>Embryophyta</taxon>
        <taxon>Tracheophyta</taxon>
        <taxon>Spermatophyta</taxon>
        <taxon>Magnoliopsida</taxon>
        <taxon>eudicotyledons</taxon>
        <taxon>Gunneridae</taxon>
        <taxon>Pentapetalae</taxon>
        <taxon>rosids</taxon>
        <taxon>fabids</taxon>
        <taxon>Fagales</taxon>
        <taxon>Betulaceae</taxon>
        <taxon>Carpinus</taxon>
    </lineage>
</organism>
<accession>A0A5N6RGP9</accession>
<dbReference type="Pfam" id="PF08241">
    <property type="entry name" value="Methyltransf_11"/>
    <property type="match status" value="1"/>
</dbReference>
<dbReference type="InterPro" id="IPR013216">
    <property type="entry name" value="Methyltransf_11"/>
</dbReference>
<dbReference type="InterPro" id="IPR029063">
    <property type="entry name" value="SAM-dependent_MTases_sf"/>
</dbReference>
<proteinExistence type="predicted"/>